<accession>X6PAP0</accession>
<dbReference type="OrthoDB" id="342024at2759"/>
<dbReference type="InterPro" id="IPR027417">
    <property type="entry name" value="P-loop_NTPase"/>
</dbReference>
<keyword evidence="1" id="KW-0547">Nucleotide-binding</keyword>
<dbReference type="GO" id="GO:0003924">
    <property type="term" value="F:GTPase activity"/>
    <property type="evidence" value="ECO:0007669"/>
    <property type="project" value="InterPro"/>
</dbReference>
<proteinExistence type="predicted"/>
<keyword evidence="4" id="KW-0648">Protein biosynthesis</keyword>
<dbReference type="AlphaFoldDB" id="X6PAP0"/>
<gene>
    <name evidence="4" type="ORF">RFI_01456</name>
</gene>
<dbReference type="GO" id="GO:0005525">
    <property type="term" value="F:GTP binding"/>
    <property type="evidence" value="ECO:0007669"/>
    <property type="project" value="UniProtKB-KW"/>
</dbReference>
<dbReference type="EMBL" id="ASPP01001477">
    <property type="protein sequence ID" value="ETO35605.1"/>
    <property type="molecule type" value="Genomic_DNA"/>
</dbReference>
<evidence type="ECO:0000259" key="3">
    <source>
        <dbReference type="Pfam" id="PF00009"/>
    </source>
</evidence>
<sequence length="138" mass="15173">MAADPKQGKKHLGIVIVGHVDAGKSTTTGRLLFELGGMSDRELEKLKKEAQELGKDSFLFAFYLDRSKEERARGVTIVCTTREDFIKNMISGASQADVALLMVPANKGGFETSIAKGNHKKGYVYFCNDSARKLVIIF</sequence>
<evidence type="ECO:0000256" key="2">
    <source>
        <dbReference type="ARBA" id="ARBA00023134"/>
    </source>
</evidence>
<keyword evidence="2" id="KW-0342">GTP-binding</keyword>
<protein>
    <submittedName>
        <fullName evidence="4">Translation elongation factor EF-1, subunit alpha</fullName>
    </submittedName>
</protein>
<feature type="domain" description="Tr-type G" evidence="3">
    <location>
        <begin position="9"/>
        <end position="79"/>
    </location>
</feature>
<dbReference type="PRINTS" id="PR00315">
    <property type="entry name" value="ELONGATNFCT"/>
</dbReference>
<evidence type="ECO:0000313" key="5">
    <source>
        <dbReference type="Proteomes" id="UP000023152"/>
    </source>
</evidence>
<dbReference type="Gene3D" id="3.40.50.300">
    <property type="entry name" value="P-loop containing nucleotide triphosphate hydrolases"/>
    <property type="match status" value="1"/>
</dbReference>
<organism evidence="4 5">
    <name type="scientific">Reticulomyxa filosa</name>
    <dbReference type="NCBI Taxonomy" id="46433"/>
    <lineage>
        <taxon>Eukaryota</taxon>
        <taxon>Sar</taxon>
        <taxon>Rhizaria</taxon>
        <taxon>Retaria</taxon>
        <taxon>Foraminifera</taxon>
        <taxon>Monothalamids</taxon>
        <taxon>Reticulomyxidae</taxon>
        <taxon>Reticulomyxa</taxon>
    </lineage>
</organism>
<dbReference type="Pfam" id="PF00009">
    <property type="entry name" value="GTP_EFTU"/>
    <property type="match status" value="1"/>
</dbReference>
<dbReference type="Proteomes" id="UP000023152">
    <property type="component" value="Unassembled WGS sequence"/>
</dbReference>
<keyword evidence="5" id="KW-1185">Reference proteome</keyword>
<dbReference type="PANTHER" id="PTHR23115">
    <property type="entry name" value="TRANSLATION FACTOR"/>
    <property type="match status" value="1"/>
</dbReference>
<dbReference type="InterPro" id="IPR050100">
    <property type="entry name" value="TRAFAC_GTPase_members"/>
</dbReference>
<dbReference type="SUPFAM" id="SSF52540">
    <property type="entry name" value="P-loop containing nucleoside triphosphate hydrolases"/>
    <property type="match status" value="1"/>
</dbReference>
<dbReference type="OMA" id="MICCCIK"/>
<comment type="caution">
    <text evidence="4">The sequence shown here is derived from an EMBL/GenBank/DDBJ whole genome shotgun (WGS) entry which is preliminary data.</text>
</comment>
<name>X6PAP0_RETFI</name>
<keyword evidence="4" id="KW-0251">Elongation factor</keyword>
<evidence type="ECO:0000256" key="1">
    <source>
        <dbReference type="ARBA" id="ARBA00022741"/>
    </source>
</evidence>
<evidence type="ECO:0000313" key="4">
    <source>
        <dbReference type="EMBL" id="ETO35605.1"/>
    </source>
</evidence>
<dbReference type="GO" id="GO:0003746">
    <property type="term" value="F:translation elongation factor activity"/>
    <property type="evidence" value="ECO:0007669"/>
    <property type="project" value="UniProtKB-KW"/>
</dbReference>
<reference evidence="4 5" key="1">
    <citation type="journal article" date="2013" name="Curr. Biol.">
        <title>The Genome of the Foraminiferan Reticulomyxa filosa.</title>
        <authorList>
            <person name="Glockner G."/>
            <person name="Hulsmann N."/>
            <person name="Schleicher M."/>
            <person name="Noegel A.A."/>
            <person name="Eichinger L."/>
            <person name="Gallinger C."/>
            <person name="Pawlowski J."/>
            <person name="Sierra R."/>
            <person name="Euteneuer U."/>
            <person name="Pillet L."/>
            <person name="Moustafa A."/>
            <person name="Platzer M."/>
            <person name="Groth M."/>
            <person name="Szafranski K."/>
            <person name="Schliwa M."/>
        </authorList>
    </citation>
    <scope>NUCLEOTIDE SEQUENCE [LARGE SCALE GENOMIC DNA]</scope>
</reference>
<dbReference type="InterPro" id="IPR000795">
    <property type="entry name" value="T_Tr_GTP-bd_dom"/>
</dbReference>